<dbReference type="Pfam" id="PF18073">
    <property type="entry name" value="Zn_ribbon_LapB"/>
    <property type="match status" value="1"/>
</dbReference>
<keyword evidence="1 2" id="KW-0479">Metal-binding</keyword>
<evidence type="ECO:0000256" key="2">
    <source>
        <dbReference type="HAMAP-Rule" id="MF_00994"/>
    </source>
</evidence>
<dbReference type="HAMAP" id="MF_00994">
    <property type="entry name" value="LPS_assembly_LapB"/>
    <property type="match status" value="1"/>
</dbReference>
<accession>A0A853IKF7</accession>
<feature type="binding site" evidence="2">
    <location>
        <position position="372"/>
    </location>
    <ligand>
        <name>Fe cation</name>
        <dbReference type="ChEBI" id="CHEBI:24875"/>
    </ligand>
</feature>
<keyword evidence="2 4" id="KW-0472">Membrane</keyword>
<feature type="binding site" evidence="2">
    <location>
        <position position="355"/>
    </location>
    <ligand>
        <name>Fe cation</name>
        <dbReference type="ChEBI" id="CHEBI:24875"/>
    </ligand>
</feature>
<dbReference type="SMART" id="SM00028">
    <property type="entry name" value="TPR"/>
    <property type="match status" value="3"/>
</dbReference>
<comment type="caution">
    <text evidence="6">The sequence shown here is derived from an EMBL/GenBank/DDBJ whole genome shotgun (WGS) entry which is preliminary data.</text>
</comment>
<dbReference type="PROSITE" id="PS50005">
    <property type="entry name" value="TPR"/>
    <property type="match status" value="1"/>
</dbReference>
<evidence type="ECO:0000256" key="1">
    <source>
        <dbReference type="ARBA" id="ARBA00022723"/>
    </source>
</evidence>
<keyword evidence="2" id="KW-0677">Repeat</keyword>
<evidence type="ECO:0000313" key="7">
    <source>
        <dbReference type="Proteomes" id="UP000589716"/>
    </source>
</evidence>
<dbReference type="EMBL" id="JACCKX010000001">
    <property type="protein sequence ID" value="NZA01163.1"/>
    <property type="molecule type" value="Genomic_DNA"/>
</dbReference>
<dbReference type="Gene3D" id="1.25.40.10">
    <property type="entry name" value="Tetratricopeptide repeat domain"/>
    <property type="match status" value="2"/>
</dbReference>
<dbReference type="Proteomes" id="UP000589716">
    <property type="component" value="Unassembled WGS sequence"/>
</dbReference>
<keyword evidence="2 3" id="KW-0802">TPR repeat</keyword>
<feature type="binding site" evidence="2">
    <location>
        <position position="369"/>
    </location>
    <ligand>
        <name>Fe cation</name>
        <dbReference type="ChEBI" id="CHEBI:24875"/>
    </ligand>
</feature>
<dbReference type="InterPro" id="IPR019734">
    <property type="entry name" value="TPR_rpt"/>
</dbReference>
<dbReference type="NCBIfam" id="NF008755">
    <property type="entry name" value="PRK11788.1-3"/>
    <property type="match status" value="1"/>
</dbReference>
<dbReference type="GO" id="GO:0008653">
    <property type="term" value="P:lipopolysaccharide metabolic process"/>
    <property type="evidence" value="ECO:0007669"/>
    <property type="project" value="InterPro"/>
</dbReference>
<evidence type="ECO:0000256" key="3">
    <source>
        <dbReference type="PROSITE-ProRule" id="PRU00339"/>
    </source>
</evidence>
<keyword evidence="2" id="KW-0997">Cell inner membrane</keyword>
<proteinExistence type="inferred from homology"/>
<evidence type="ECO:0000259" key="5">
    <source>
        <dbReference type="Pfam" id="PF18073"/>
    </source>
</evidence>
<keyword evidence="2" id="KW-1003">Cell membrane</keyword>
<evidence type="ECO:0000313" key="6">
    <source>
        <dbReference type="EMBL" id="NZA01163.1"/>
    </source>
</evidence>
<dbReference type="InterPro" id="IPR030865">
    <property type="entry name" value="LapB"/>
</dbReference>
<keyword evidence="7" id="KW-1185">Reference proteome</keyword>
<dbReference type="AlphaFoldDB" id="A0A853IKF7"/>
<evidence type="ECO:0000256" key="4">
    <source>
        <dbReference type="SAM" id="Phobius"/>
    </source>
</evidence>
<keyword evidence="2" id="KW-0408">Iron</keyword>
<name>A0A853IKF7_9BURK</name>
<dbReference type="GO" id="GO:0009898">
    <property type="term" value="C:cytoplasmic side of plasma membrane"/>
    <property type="evidence" value="ECO:0007669"/>
    <property type="project" value="UniProtKB-UniRule"/>
</dbReference>
<sequence>MEFDLSWILLGLPIVFALGWIASRLDLRQLRIENRQAPKAYFKGLNYLLNEQQDQAIDAFIEAVQRDPDTSELHFALGNLFRRRGEYERAVRVHEHLLSRADLSQADRDRAQHALAQDFLKAGLLDRAEAALHKLDGTHYQEQAWLTLLSLHERSRDWVQARDIAQRLQQAHQGDFTARLAHYQCELAAHAWDKKKDADTARTLLEQAIQAAPHAARPRIQMAGLLAMQDDLRGAFEHLLDLEPHAPQALPLVASELVRIGQAIGELPQATELLQRRYAAAPSVDVVDAIVQAQMIAGAPLKDAREGYVRHMSQEPSLIAAARWLSHEPFAQEGAHPVVQRSLEHAARPLARYRCAACGFEAQGYFWQCPGCQAWESFPPNASKSCSRGATSSTLYRGCPAERGLPGRARHGKIIGRHVPALHRYIGGNPC</sequence>
<dbReference type="InterPro" id="IPR011990">
    <property type="entry name" value="TPR-like_helical_dom_sf"/>
</dbReference>
<dbReference type="GO" id="GO:0046890">
    <property type="term" value="P:regulation of lipid biosynthetic process"/>
    <property type="evidence" value="ECO:0007669"/>
    <property type="project" value="UniProtKB-UniRule"/>
</dbReference>
<gene>
    <name evidence="2 6" type="primary">lapB</name>
    <name evidence="6" type="ORF">H0I39_04200</name>
</gene>
<comment type="subcellular location">
    <subcellularLocation>
        <location evidence="2">Cell inner membrane</location>
        <topology evidence="2">Single-pass membrane protein</topology>
        <orientation evidence="2">Cytoplasmic side</orientation>
    </subcellularLocation>
</comment>
<dbReference type="GO" id="GO:0005506">
    <property type="term" value="F:iron ion binding"/>
    <property type="evidence" value="ECO:0007669"/>
    <property type="project" value="UniProtKB-UniRule"/>
</dbReference>
<reference evidence="6 7" key="1">
    <citation type="submission" date="2020-07" db="EMBL/GenBank/DDBJ databases">
        <authorList>
            <person name="Maaloum M."/>
        </authorList>
    </citation>
    <scope>NUCLEOTIDE SEQUENCE [LARGE SCALE GENOMIC DNA]</scope>
    <source>
        <strain evidence="6 7">GCS-AN-3</strain>
    </source>
</reference>
<comment type="function">
    <text evidence="2">Modulates cellular lipopolysaccharide (LPS) levels by regulating LpxC, which is involved in lipid A biosynthesis. May act by modulating the proteolytic activity of FtsH towards LpxC. May also coordinate assembly of proteins involved in LPS synthesis at the plasma membrane.</text>
</comment>
<organism evidence="6 7">
    <name type="scientific">Ottowia beijingensis</name>
    <dbReference type="NCBI Taxonomy" id="1207057"/>
    <lineage>
        <taxon>Bacteria</taxon>
        <taxon>Pseudomonadati</taxon>
        <taxon>Pseudomonadota</taxon>
        <taxon>Betaproteobacteria</taxon>
        <taxon>Burkholderiales</taxon>
        <taxon>Comamonadaceae</taxon>
        <taxon>Ottowia</taxon>
    </lineage>
</organism>
<feature type="repeat" description="TPR" evidence="3">
    <location>
        <begin position="37"/>
        <end position="70"/>
    </location>
</feature>
<comment type="similarity">
    <text evidence="2">Belongs to the LapB family.</text>
</comment>
<protein>
    <recommendedName>
        <fullName evidence="2">Lipopolysaccharide assembly protein B</fullName>
    </recommendedName>
</protein>
<dbReference type="InterPro" id="IPR041166">
    <property type="entry name" value="Rubredoxin_2"/>
</dbReference>
<keyword evidence="2 4" id="KW-0812">Transmembrane</keyword>
<feature type="binding site" evidence="2">
    <location>
        <position position="358"/>
    </location>
    <ligand>
        <name>Fe cation</name>
        <dbReference type="ChEBI" id="CHEBI:24875"/>
    </ligand>
</feature>
<dbReference type="SUPFAM" id="SSF48452">
    <property type="entry name" value="TPR-like"/>
    <property type="match status" value="1"/>
</dbReference>
<feature type="topological domain" description="Cytoplasmic" evidence="2">
    <location>
        <begin position="24"/>
        <end position="431"/>
    </location>
</feature>
<keyword evidence="2 4" id="KW-1133">Transmembrane helix</keyword>
<feature type="transmembrane region" description="Helical" evidence="4">
    <location>
        <begin position="6"/>
        <end position="25"/>
    </location>
</feature>
<feature type="domain" description="LapB rubredoxin metal binding" evidence="5">
    <location>
        <begin position="353"/>
        <end position="379"/>
    </location>
</feature>